<dbReference type="InterPro" id="IPR009061">
    <property type="entry name" value="DNA-bd_dom_put_sf"/>
</dbReference>
<dbReference type="PROSITE" id="PS00552">
    <property type="entry name" value="HTH_MERR_1"/>
    <property type="match status" value="1"/>
</dbReference>
<evidence type="ECO:0000259" key="2">
    <source>
        <dbReference type="PROSITE" id="PS50937"/>
    </source>
</evidence>
<evidence type="ECO:0000313" key="3">
    <source>
        <dbReference type="EMBL" id="BCJ30280.1"/>
    </source>
</evidence>
<evidence type="ECO:0000313" key="4">
    <source>
        <dbReference type="Proteomes" id="UP000680750"/>
    </source>
</evidence>
<reference evidence="3" key="1">
    <citation type="submission" date="2020-08" db="EMBL/GenBank/DDBJ databases">
        <title>Whole genome shotgun sequence of Actinocatenispora sera NBRC 101916.</title>
        <authorList>
            <person name="Komaki H."/>
            <person name="Tamura T."/>
        </authorList>
    </citation>
    <scope>NUCLEOTIDE SEQUENCE</scope>
    <source>
        <strain evidence="3">NBRC 101916</strain>
    </source>
</reference>
<organism evidence="3 4">
    <name type="scientific">Actinocatenispora sera</name>
    <dbReference type="NCBI Taxonomy" id="390989"/>
    <lineage>
        <taxon>Bacteria</taxon>
        <taxon>Bacillati</taxon>
        <taxon>Actinomycetota</taxon>
        <taxon>Actinomycetes</taxon>
        <taxon>Micromonosporales</taxon>
        <taxon>Micromonosporaceae</taxon>
        <taxon>Actinocatenispora</taxon>
    </lineage>
</organism>
<dbReference type="CDD" id="cd01282">
    <property type="entry name" value="HTH_MerR-like_sg3"/>
    <property type="match status" value="1"/>
</dbReference>
<dbReference type="InterPro" id="IPR047057">
    <property type="entry name" value="MerR_fam"/>
</dbReference>
<dbReference type="EMBL" id="AP023354">
    <property type="protein sequence ID" value="BCJ30280.1"/>
    <property type="molecule type" value="Genomic_DNA"/>
</dbReference>
<dbReference type="PRINTS" id="PR00040">
    <property type="entry name" value="HTHMERR"/>
</dbReference>
<keyword evidence="1" id="KW-0238">DNA-binding</keyword>
<dbReference type="PANTHER" id="PTHR30204:SF97">
    <property type="entry name" value="MERR FAMILY REGULATORY PROTEIN"/>
    <property type="match status" value="1"/>
</dbReference>
<dbReference type="KEGG" id="aser:Asera_43880"/>
<dbReference type="SMART" id="SM00422">
    <property type="entry name" value="HTH_MERR"/>
    <property type="match status" value="1"/>
</dbReference>
<accession>A0A810L3Z7</accession>
<dbReference type="Gene3D" id="1.10.1660.10">
    <property type="match status" value="1"/>
</dbReference>
<dbReference type="SUPFAM" id="SSF46955">
    <property type="entry name" value="Putative DNA-binding domain"/>
    <property type="match status" value="1"/>
</dbReference>
<dbReference type="RefSeq" id="WP_084131443.1">
    <property type="nucleotide sequence ID" value="NZ_AP023354.1"/>
</dbReference>
<protein>
    <submittedName>
        <fullName evidence="3">MerR family transcriptional regulator</fullName>
    </submittedName>
</protein>
<feature type="domain" description="HTH merR-type" evidence="2">
    <location>
        <begin position="1"/>
        <end position="68"/>
    </location>
</feature>
<dbReference type="GO" id="GO:0003677">
    <property type="term" value="F:DNA binding"/>
    <property type="evidence" value="ECO:0007669"/>
    <property type="project" value="UniProtKB-KW"/>
</dbReference>
<dbReference type="Proteomes" id="UP000680750">
    <property type="component" value="Chromosome"/>
</dbReference>
<sequence>MEIGDLAARSGVSRRALRYYEEQGLLAPARRSNGYRDYPETAVHTVRQIQVLLTAGLGTAVIAEILPCIADPTVVRTPVCPELIDGLGAERDRITASVDRLLAAREILDALITNRDRPFAASLADLDTTGVTA</sequence>
<evidence type="ECO:0000256" key="1">
    <source>
        <dbReference type="ARBA" id="ARBA00023125"/>
    </source>
</evidence>
<dbReference type="PROSITE" id="PS50937">
    <property type="entry name" value="HTH_MERR_2"/>
    <property type="match status" value="1"/>
</dbReference>
<dbReference type="PANTHER" id="PTHR30204">
    <property type="entry name" value="REDOX-CYCLING DRUG-SENSING TRANSCRIPTIONAL ACTIVATOR SOXR"/>
    <property type="match status" value="1"/>
</dbReference>
<dbReference type="InterPro" id="IPR000551">
    <property type="entry name" value="MerR-type_HTH_dom"/>
</dbReference>
<name>A0A810L3Z7_9ACTN</name>
<gene>
    <name evidence="3" type="ORF">Asera_43880</name>
</gene>
<proteinExistence type="predicted"/>
<dbReference type="GO" id="GO:0003700">
    <property type="term" value="F:DNA-binding transcription factor activity"/>
    <property type="evidence" value="ECO:0007669"/>
    <property type="project" value="InterPro"/>
</dbReference>
<dbReference type="Pfam" id="PF13411">
    <property type="entry name" value="MerR_1"/>
    <property type="match status" value="1"/>
</dbReference>
<dbReference type="AlphaFoldDB" id="A0A810L3Z7"/>
<dbReference type="OrthoDB" id="3824912at2"/>
<keyword evidence="4" id="KW-1185">Reference proteome</keyword>